<dbReference type="EMBL" id="CP148074">
    <property type="protein sequence ID" value="WXL24789.1"/>
    <property type="molecule type" value="Genomic_DNA"/>
</dbReference>
<accession>A0ABZ2RHT8</accession>
<organism evidence="1 2">
    <name type="scientific">Ectopseudomonas mendocina</name>
    <name type="common">Pseudomonas mendocina</name>
    <dbReference type="NCBI Taxonomy" id="300"/>
    <lineage>
        <taxon>Bacteria</taxon>
        <taxon>Pseudomonadati</taxon>
        <taxon>Pseudomonadota</taxon>
        <taxon>Gammaproteobacteria</taxon>
        <taxon>Pseudomonadales</taxon>
        <taxon>Pseudomonadaceae</taxon>
        <taxon>Ectopseudomonas</taxon>
    </lineage>
</organism>
<protein>
    <submittedName>
        <fullName evidence="1">Uncharacterized protein</fullName>
    </submittedName>
</protein>
<sequence length="133" mass="14673">MVNLNYFKGTKSTVDFDLELPAGCPKADIAEFEGTAYRVVKTNPPTLQDLHTYLELNLLPAADTCKRGSISLFSTLEQAEHRLEISPHLGKFAACIALTSAHGRVSKPSSTGHIDWWPYKGMRNPADLKVIES</sequence>
<evidence type="ECO:0000313" key="2">
    <source>
        <dbReference type="Proteomes" id="UP001476583"/>
    </source>
</evidence>
<gene>
    <name evidence="1" type="ORF">WG219_15940</name>
</gene>
<keyword evidence="2" id="KW-1185">Reference proteome</keyword>
<proteinExistence type="predicted"/>
<dbReference type="Proteomes" id="UP001476583">
    <property type="component" value="Chromosome"/>
</dbReference>
<evidence type="ECO:0000313" key="1">
    <source>
        <dbReference type="EMBL" id="WXL24789.1"/>
    </source>
</evidence>
<reference evidence="1 2" key="1">
    <citation type="submission" date="2024-03" db="EMBL/GenBank/DDBJ databases">
        <title>Complete genome of BD2.</title>
        <authorList>
            <person name="Cao G."/>
        </authorList>
    </citation>
    <scope>NUCLEOTIDE SEQUENCE [LARGE SCALE GENOMIC DNA]</scope>
    <source>
        <strain evidence="1 2">BD2</strain>
    </source>
</reference>
<name>A0ABZ2RHT8_ECTME</name>